<feature type="domain" description="ABC transmembrane type-1" evidence="8">
    <location>
        <begin position="91"/>
        <end position="284"/>
    </location>
</feature>
<evidence type="ECO:0000256" key="4">
    <source>
        <dbReference type="ARBA" id="ARBA00022692"/>
    </source>
</evidence>
<keyword evidence="5 7" id="KW-1133">Transmembrane helix</keyword>
<feature type="transmembrane region" description="Helical" evidence="7">
    <location>
        <begin position="203"/>
        <end position="227"/>
    </location>
</feature>
<keyword evidence="4 7" id="KW-0812">Transmembrane</keyword>
<proteinExistence type="inferred from homology"/>
<keyword evidence="2 7" id="KW-0813">Transport</keyword>
<feature type="transmembrane region" description="Helical" evidence="7">
    <location>
        <begin position="159"/>
        <end position="176"/>
    </location>
</feature>
<keyword evidence="9" id="KW-0762">Sugar transport</keyword>
<feature type="transmembrane region" description="Helical" evidence="7">
    <location>
        <begin position="95"/>
        <end position="116"/>
    </location>
</feature>
<dbReference type="OrthoDB" id="9771544at2"/>
<evidence type="ECO:0000256" key="7">
    <source>
        <dbReference type="RuleBase" id="RU363032"/>
    </source>
</evidence>
<feature type="transmembrane region" description="Helical" evidence="7">
    <location>
        <begin position="26"/>
        <end position="46"/>
    </location>
</feature>
<evidence type="ECO:0000256" key="1">
    <source>
        <dbReference type="ARBA" id="ARBA00004651"/>
    </source>
</evidence>
<name>A0A1H6HX81_RUMFL</name>
<evidence type="ECO:0000256" key="5">
    <source>
        <dbReference type="ARBA" id="ARBA00022989"/>
    </source>
</evidence>
<evidence type="ECO:0000256" key="2">
    <source>
        <dbReference type="ARBA" id="ARBA00022448"/>
    </source>
</evidence>
<dbReference type="PROSITE" id="PS50928">
    <property type="entry name" value="ABC_TM1"/>
    <property type="match status" value="1"/>
</dbReference>
<keyword evidence="6 7" id="KW-0472">Membrane</keyword>
<organism evidence="9 10">
    <name type="scientific">Ruminococcus flavefaciens</name>
    <dbReference type="NCBI Taxonomy" id="1265"/>
    <lineage>
        <taxon>Bacteria</taxon>
        <taxon>Bacillati</taxon>
        <taxon>Bacillota</taxon>
        <taxon>Clostridia</taxon>
        <taxon>Eubacteriales</taxon>
        <taxon>Oscillospiraceae</taxon>
        <taxon>Ruminococcus</taxon>
    </lineage>
</organism>
<dbReference type="InterPro" id="IPR035906">
    <property type="entry name" value="MetI-like_sf"/>
</dbReference>
<dbReference type="Pfam" id="PF00528">
    <property type="entry name" value="BPD_transp_1"/>
    <property type="match status" value="1"/>
</dbReference>
<dbReference type="PANTHER" id="PTHR43744:SF2">
    <property type="entry name" value="ARABINOOLIGOSACCHARIDES TRANSPORT SYSTEM PERMEASE PROTEIN ARAQ"/>
    <property type="match status" value="1"/>
</dbReference>
<sequence length="299" mass="33359">MSTNMKSVYGKAKDNYSFKIKLKSTILVVWFVILTIICLLPIYILIINATREHSEIANGLSFIPGSNLKANFHKIVTDQNFKLSYNALYGYKNSLIITVCATFLTVFFSALTAYGIHVYDFKLKEISYSVILLVMMVPMQVTSAGFVSFMSDMHLTNTYWPLIIPAIAAPAVVYFMRSYMKSSFPLDIVEAARIDGCSEFRTFLSIAIPMMKPAIAVQAIFAFIASWNNFYTPNMILINVKLSKKTLPMMVAALQSSDKFNDYGAIYLAIALSIIPIIIAYVLLSRFIIAGVALGGVKE</sequence>
<evidence type="ECO:0000256" key="6">
    <source>
        <dbReference type="ARBA" id="ARBA00023136"/>
    </source>
</evidence>
<evidence type="ECO:0000259" key="8">
    <source>
        <dbReference type="PROSITE" id="PS50928"/>
    </source>
</evidence>
<gene>
    <name evidence="9" type="ORF">SAMN02910265_00265</name>
</gene>
<dbReference type="EMBL" id="FNWV01000001">
    <property type="protein sequence ID" value="SEH38753.1"/>
    <property type="molecule type" value="Genomic_DNA"/>
</dbReference>
<dbReference type="Proteomes" id="UP000183190">
    <property type="component" value="Unassembled WGS sequence"/>
</dbReference>
<comment type="similarity">
    <text evidence="7">Belongs to the binding-protein-dependent transport system permease family.</text>
</comment>
<protein>
    <submittedName>
        <fullName evidence="9">Multiple sugar transport system permease protein</fullName>
    </submittedName>
</protein>
<accession>A0A1H6HX81</accession>
<evidence type="ECO:0000256" key="3">
    <source>
        <dbReference type="ARBA" id="ARBA00022475"/>
    </source>
</evidence>
<comment type="subcellular location">
    <subcellularLocation>
        <location evidence="1 7">Cell membrane</location>
        <topology evidence="1 7">Multi-pass membrane protein</topology>
    </subcellularLocation>
</comment>
<feature type="transmembrane region" description="Helical" evidence="7">
    <location>
        <begin position="264"/>
        <end position="284"/>
    </location>
</feature>
<feature type="transmembrane region" description="Helical" evidence="7">
    <location>
        <begin position="128"/>
        <end position="147"/>
    </location>
</feature>
<evidence type="ECO:0000313" key="10">
    <source>
        <dbReference type="Proteomes" id="UP000183190"/>
    </source>
</evidence>
<dbReference type="GO" id="GO:0055085">
    <property type="term" value="P:transmembrane transport"/>
    <property type="evidence" value="ECO:0007669"/>
    <property type="project" value="InterPro"/>
</dbReference>
<dbReference type="InterPro" id="IPR000515">
    <property type="entry name" value="MetI-like"/>
</dbReference>
<dbReference type="AlphaFoldDB" id="A0A1H6HX81"/>
<reference evidence="9 10" key="1">
    <citation type="submission" date="2016-10" db="EMBL/GenBank/DDBJ databases">
        <authorList>
            <person name="de Groot N.N."/>
        </authorList>
    </citation>
    <scope>NUCLEOTIDE SEQUENCE [LARGE SCALE GENOMIC DNA]</scope>
    <source>
        <strain evidence="9 10">YAD2003</strain>
    </source>
</reference>
<dbReference type="RefSeq" id="WP_081348067.1">
    <property type="nucleotide sequence ID" value="NZ_FNWV01000001.1"/>
</dbReference>
<evidence type="ECO:0000313" key="9">
    <source>
        <dbReference type="EMBL" id="SEH38753.1"/>
    </source>
</evidence>
<dbReference type="Gene3D" id="1.10.3720.10">
    <property type="entry name" value="MetI-like"/>
    <property type="match status" value="1"/>
</dbReference>
<dbReference type="SUPFAM" id="SSF161098">
    <property type="entry name" value="MetI-like"/>
    <property type="match status" value="1"/>
</dbReference>
<keyword evidence="3" id="KW-1003">Cell membrane</keyword>
<dbReference type="CDD" id="cd06261">
    <property type="entry name" value="TM_PBP2"/>
    <property type="match status" value="1"/>
</dbReference>
<dbReference type="GO" id="GO:0005886">
    <property type="term" value="C:plasma membrane"/>
    <property type="evidence" value="ECO:0007669"/>
    <property type="project" value="UniProtKB-SubCell"/>
</dbReference>
<dbReference type="PANTHER" id="PTHR43744">
    <property type="entry name" value="ABC TRANSPORTER PERMEASE PROTEIN MG189-RELATED-RELATED"/>
    <property type="match status" value="1"/>
</dbReference>